<comment type="caution">
    <text evidence="13">Was originally thought to be a dihydrodipicolinate reductase (DHDPR), catalyzing the conversion of dihydrodipicolinate to tetrahydrodipicolinate. However, it was shown in E.coli that the substrate of the enzymatic reaction is not dihydrodipicolinate (DHDP) but in fact (2S,4S)-4-hydroxy-2,3,4,5-tetrahydrodipicolinic acid (HTPA), the product released by the DapA-catalyzed reaction.</text>
</comment>
<evidence type="ECO:0000256" key="12">
    <source>
        <dbReference type="ARBA" id="ARBA00049396"/>
    </source>
</evidence>
<evidence type="ECO:0000256" key="11">
    <source>
        <dbReference type="ARBA" id="ARBA00049080"/>
    </source>
</evidence>
<evidence type="ECO:0000256" key="1">
    <source>
        <dbReference type="ARBA" id="ARBA00006642"/>
    </source>
</evidence>
<feature type="binding site" evidence="13">
    <location>
        <begin position="8"/>
        <end position="13"/>
    </location>
    <ligand>
        <name>NAD(+)</name>
        <dbReference type="ChEBI" id="CHEBI:57540"/>
    </ligand>
</feature>
<dbReference type="InterPro" id="IPR022663">
    <property type="entry name" value="DapB_C"/>
</dbReference>
<dbReference type="GO" id="GO:0051287">
    <property type="term" value="F:NAD binding"/>
    <property type="evidence" value="ECO:0007669"/>
    <property type="project" value="UniProtKB-UniRule"/>
</dbReference>
<reference evidence="16" key="1">
    <citation type="journal article" date="2020" name="MBio">
        <title>'Candidatus Ethanoperedens,' a Thermophilic Genus of Archaea Mediating the Anaerobic Oxidation of Ethane.</title>
        <authorList>
            <person name="Hahn C.J."/>
            <person name="Laso-Perez R."/>
            <person name="Vulcano F."/>
            <person name="Vaziourakis K.M."/>
            <person name="Stokke R."/>
            <person name="Steen I.H."/>
            <person name="Teske A."/>
            <person name="Boetius A."/>
            <person name="Liebeke M."/>
            <person name="Amann R."/>
            <person name="Knittel K."/>
            <person name="Wegener G."/>
        </authorList>
    </citation>
    <scope>NUCLEOTIDE SEQUENCE</scope>
    <source>
        <strain evidence="16">GoM-Arc1-LC-WB58</strain>
    </source>
</reference>
<keyword evidence="3 13" id="KW-0028">Amino-acid biosynthesis</keyword>
<evidence type="ECO:0000256" key="5">
    <source>
        <dbReference type="ARBA" id="ARBA00022915"/>
    </source>
</evidence>
<comment type="similarity">
    <text evidence="1 13">Belongs to the DapB family.</text>
</comment>
<evidence type="ECO:0000256" key="2">
    <source>
        <dbReference type="ARBA" id="ARBA00022490"/>
    </source>
</evidence>
<comment type="caution">
    <text evidence="13">Lacks conserved residue(s) required for the propagation of feature annotation.</text>
</comment>
<dbReference type="Gene3D" id="3.40.50.720">
    <property type="entry name" value="NAD(P)-binding Rossmann-like Domain"/>
    <property type="match status" value="1"/>
</dbReference>
<keyword evidence="8 13" id="KW-0457">Lysine biosynthesis</keyword>
<dbReference type="Gene3D" id="3.30.360.10">
    <property type="entry name" value="Dihydrodipicolinate Reductase, domain 2"/>
    <property type="match status" value="1"/>
</dbReference>
<evidence type="ECO:0000256" key="8">
    <source>
        <dbReference type="ARBA" id="ARBA00023154"/>
    </source>
</evidence>
<dbReference type="Pfam" id="PF01113">
    <property type="entry name" value="DapB_N"/>
    <property type="match status" value="1"/>
</dbReference>
<evidence type="ECO:0000256" key="13">
    <source>
        <dbReference type="HAMAP-Rule" id="MF_00102"/>
    </source>
</evidence>
<dbReference type="InterPro" id="IPR036291">
    <property type="entry name" value="NAD(P)-bd_dom_sf"/>
</dbReference>
<evidence type="ECO:0000313" key="17">
    <source>
        <dbReference type="Proteomes" id="UP000606580"/>
    </source>
</evidence>
<feature type="domain" description="Dihydrodipicolinate reductase N-terminal" evidence="14">
    <location>
        <begin position="3"/>
        <end position="128"/>
    </location>
</feature>
<evidence type="ECO:0000256" key="10">
    <source>
        <dbReference type="ARBA" id="ARBA00038983"/>
    </source>
</evidence>
<comment type="subcellular location">
    <subcellularLocation>
        <location evidence="13">Cytoplasm</location>
    </subcellularLocation>
</comment>
<dbReference type="PROSITE" id="PS01298">
    <property type="entry name" value="DAPB"/>
    <property type="match status" value="1"/>
</dbReference>
<dbReference type="PANTHER" id="PTHR20836:SF0">
    <property type="entry name" value="4-HYDROXY-TETRAHYDRODIPICOLINATE REDUCTASE 1, CHLOROPLASTIC-RELATED"/>
    <property type="match status" value="1"/>
</dbReference>
<evidence type="ECO:0000259" key="15">
    <source>
        <dbReference type="Pfam" id="PF05173"/>
    </source>
</evidence>
<comment type="caution">
    <text evidence="16">The sequence shown here is derived from an EMBL/GenBank/DDBJ whole genome shotgun (WGS) entry which is preliminary data.</text>
</comment>
<feature type="binding site" evidence="13">
    <location>
        <position position="158"/>
    </location>
    <ligand>
        <name>(S)-2,3,4,5-tetrahydrodipicolinate</name>
        <dbReference type="ChEBI" id="CHEBI:16845"/>
    </ligand>
</feature>
<comment type="function">
    <text evidence="13">Catalyzes the conversion of 4-hydroxy-tetrahydrodipicolinate (HTPA) to tetrahydrodipicolinate.</text>
</comment>
<dbReference type="GO" id="GO:0005737">
    <property type="term" value="C:cytoplasm"/>
    <property type="evidence" value="ECO:0007669"/>
    <property type="project" value="UniProtKB-SubCell"/>
</dbReference>
<proteinExistence type="inferred from homology"/>
<comment type="pathway">
    <text evidence="9 13">Amino-acid biosynthesis; L-lysine biosynthesis via DAP pathway; (S)-tetrahydrodipicolinate from L-aspartate: step 4/4.</text>
</comment>
<dbReference type="PANTHER" id="PTHR20836">
    <property type="entry name" value="DIHYDRODIPICOLINATE REDUCTASE"/>
    <property type="match status" value="1"/>
</dbReference>
<dbReference type="Pfam" id="PF05173">
    <property type="entry name" value="DapB_C"/>
    <property type="match status" value="1"/>
</dbReference>
<keyword evidence="6 13" id="KW-0560">Oxidoreductase</keyword>
<dbReference type="EMBL" id="WNEG01000083">
    <property type="protein sequence ID" value="NMG83459.1"/>
    <property type="molecule type" value="Genomic_DNA"/>
</dbReference>
<sequence length="267" mass="28430">MIQAAVTGACGRMGTLIMSNILQADDMELAAGFDFVRVGEDIGSVVGGDTPGISVTSPDNLESELAKTMPDVLIDFTIAQAAVKTIETACKCGVNLVVGTTGFTAEQQKQNMENITKAGIKAVIAPNFSIGVNVFLKLLEEASKHLYNYDIEIIEAHHNQKKDAPSGTAIKAAEVINQQIGVQKPVIYGREGFSPRGSEIAIHALRGGDIVGDHTVLFAGDGERIVIKHQAHSRQSFAAGAITAVRWLCSQQNIPKGVYGMKDVLKL</sequence>
<feature type="active site" description="Proton donor" evidence="13">
    <location>
        <position position="161"/>
    </location>
</feature>
<feature type="binding site" evidence="13">
    <location>
        <begin position="99"/>
        <end position="101"/>
    </location>
    <ligand>
        <name>NAD(+)</name>
        <dbReference type="ChEBI" id="CHEBI:57540"/>
    </ligand>
</feature>
<keyword evidence="7 13" id="KW-0520">NAD</keyword>
<protein>
    <recommendedName>
        <fullName evidence="10 13">4-hydroxy-tetrahydrodipicolinate reductase</fullName>
        <shortName evidence="13">HTPA reductase</shortName>
        <ecNumber evidence="10 13">1.17.1.8</ecNumber>
    </recommendedName>
</protein>
<evidence type="ECO:0000259" key="14">
    <source>
        <dbReference type="Pfam" id="PF01113"/>
    </source>
</evidence>
<dbReference type="InterPro" id="IPR000846">
    <property type="entry name" value="DapB_N"/>
</dbReference>
<evidence type="ECO:0000256" key="7">
    <source>
        <dbReference type="ARBA" id="ARBA00023027"/>
    </source>
</evidence>
<dbReference type="CDD" id="cd02274">
    <property type="entry name" value="DHDPR_N"/>
    <property type="match status" value="1"/>
</dbReference>
<dbReference type="GO" id="GO:0009089">
    <property type="term" value="P:lysine biosynthetic process via diaminopimelate"/>
    <property type="evidence" value="ECO:0007669"/>
    <property type="project" value="UniProtKB-UniRule"/>
</dbReference>
<evidence type="ECO:0000256" key="4">
    <source>
        <dbReference type="ARBA" id="ARBA00022857"/>
    </source>
</evidence>
<accession>A0A848D8S8</accession>
<feature type="binding site" evidence="13">
    <location>
        <position position="40"/>
    </location>
    <ligand>
        <name>NAD(+)</name>
        <dbReference type="ChEBI" id="CHEBI:57540"/>
    </ligand>
</feature>
<dbReference type="InterPro" id="IPR023940">
    <property type="entry name" value="DHDPR_bac"/>
</dbReference>
<dbReference type="InterPro" id="IPR022664">
    <property type="entry name" value="DapB_N_CS"/>
</dbReference>
<comment type="subunit">
    <text evidence="13">Homotetramer.</text>
</comment>
<feature type="active site" description="Proton donor/acceptor" evidence="13">
    <location>
        <position position="157"/>
    </location>
</feature>
<dbReference type="GO" id="GO:0019877">
    <property type="term" value="P:diaminopimelate biosynthetic process"/>
    <property type="evidence" value="ECO:0007669"/>
    <property type="project" value="UniProtKB-UniRule"/>
</dbReference>
<comment type="catalytic activity">
    <reaction evidence="12 13">
        <text>(S)-2,3,4,5-tetrahydrodipicolinate + NAD(+) + H2O = (2S,4S)-4-hydroxy-2,3,4,5-tetrahydrodipicolinate + NADH + H(+)</text>
        <dbReference type="Rhea" id="RHEA:35323"/>
        <dbReference type="ChEBI" id="CHEBI:15377"/>
        <dbReference type="ChEBI" id="CHEBI:15378"/>
        <dbReference type="ChEBI" id="CHEBI:16845"/>
        <dbReference type="ChEBI" id="CHEBI:57540"/>
        <dbReference type="ChEBI" id="CHEBI:57945"/>
        <dbReference type="ChEBI" id="CHEBI:67139"/>
        <dbReference type="EC" id="1.17.1.8"/>
    </reaction>
</comment>
<dbReference type="NCBIfam" id="TIGR00036">
    <property type="entry name" value="dapB"/>
    <property type="match status" value="1"/>
</dbReference>
<dbReference type="Proteomes" id="UP000606580">
    <property type="component" value="Unassembled WGS sequence"/>
</dbReference>
<evidence type="ECO:0000313" key="16">
    <source>
        <dbReference type="EMBL" id="NMG83459.1"/>
    </source>
</evidence>
<feature type="binding site" evidence="13">
    <location>
        <begin position="167"/>
        <end position="168"/>
    </location>
    <ligand>
        <name>(S)-2,3,4,5-tetrahydrodipicolinate</name>
        <dbReference type="ChEBI" id="CHEBI:16845"/>
    </ligand>
</feature>
<name>A0A848D8S8_9EURY</name>
<comment type="catalytic activity">
    <reaction evidence="11 13">
        <text>(S)-2,3,4,5-tetrahydrodipicolinate + NADP(+) + H2O = (2S,4S)-4-hydroxy-2,3,4,5-tetrahydrodipicolinate + NADPH + H(+)</text>
        <dbReference type="Rhea" id="RHEA:35331"/>
        <dbReference type="ChEBI" id="CHEBI:15377"/>
        <dbReference type="ChEBI" id="CHEBI:15378"/>
        <dbReference type="ChEBI" id="CHEBI:16845"/>
        <dbReference type="ChEBI" id="CHEBI:57783"/>
        <dbReference type="ChEBI" id="CHEBI:58349"/>
        <dbReference type="ChEBI" id="CHEBI:67139"/>
        <dbReference type="EC" id="1.17.1.8"/>
    </reaction>
</comment>
<dbReference type="PIRSF" id="PIRSF000161">
    <property type="entry name" value="DHPR"/>
    <property type="match status" value="1"/>
</dbReference>
<dbReference type="GO" id="GO:0008839">
    <property type="term" value="F:4-hydroxy-tetrahydrodipicolinate reductase"/>
    <property type="evidence" value="ECO:0007669"/>
    <property type="project" value="UniProtKB-UniRule"/>
</dbReference>
<dbReference type="SUPFAM" id="SSF51735">
    <property type="entry name" value="NAD(P)-binding Rossmann-fold domains"/>
    <property type="match status" value="1"/>
</dbReference>
<dbReference type="FunFam" id="3.30.360.10:FF:000004">
    <property type="entry name" value="4-hydroxy-tetrahydrodipicolinate reductase"/>
    <property type="match status" value="1"/>
</dbReference>
<dbReference type="SUPFAM" id="SSF55347">
    <property type="entry name" value="Glyceraldehyde-3-phosphate dehydrogenase-like, C-terminal domain"/>
    <property type="match status" value="1"/>
</dbReference>
<dbReference type="GO" id="GO:0016726">
    <property type="term" value="F:oxidoreductase activity, acting on CH or CH2 groups, NAD or NADP as acceptor"/>
    <property type="evidence" value="ECO:0007669"/>
    <property type="project" value="UniProtKB-UniRule"/>
</dbReference>
<organism evidence="16 17">
    <name type="scientific">Candidatus Ethanoperedens thermophilum</name>
    <dbReference type="NCBI Taxonomy" id="2766897"/>
    <lineage>
        <taxon>Archaea</taxon>
        <taxon>Methanobacteriati</taxon>
        <taxon>Methanobacteriota</taxon>
        <taxon>Stenosarchaea group</taxon>
        <taxon>Methanomicrobia</taxon>
        <taxon>Methanosarcinales</taxon>
        <taxon>Methanosarcinales incertae sedis</taxon>
        <taxon>GOM Arc I cluster</taxon>
        <taxon>Candidatus Ethanoperedens</taxon>
    </lineage>
</organism>
<evidence type="ECO:0000256" key="6">
    <source>
        <dbReference type="ARBA" id="ARBA00023002"/>
    </source>
</evidence>
<feature type="binding site" evidence="13">
    <location>
        <begin position="125"/>
        <end position="128"/>
    </location>
    <ligand>
        <name>NAD(+)</name>
        <dbReference type="ChEBI" id="CHEBI:57540"/>
    </ligand>
</feature>
<dbReference type="UniPathway" id="UPA00034">
    <property type="reaction ID" value="UER00018"/>
</dbReference>
<keyword evidence="5 13" id="KW-0220">Diaminopimelate biosynthesis</keyword>
<keyword evidence="4 13" id="KW-0521">NADP</keyword>
<gene>
    <name evidence="13" type="primary">dapB</name>
    <name evidence="16" type="ORF">GIS02_04550</name>
</gene>
<dbReference type="GO" id="GO:0050661">
    <property type="term" value="F:NADP binding"/>
    <property type="evidence" value="ECO:0007669"/>
    <property type="project" value="UniProtKB-UniRule"/>
</dbReference>
<dbReference type="AlphaFoldDB" id="A0A848D8S8"/>
<keyword evidence="2 13" id="KW-0963">Cytoplasm</keyword>
<dbReference type="EC" id="1.17.1.8" evidence="10 13"/>
<dbReference type="HAMAP" id="MF_00102">
    <property type="entry name" value="DapB"/>
    <property type="match status" value="1"/>
</dbReference>
<feature type="domain" description="Dihydrodipicolinate reductase C-terminal" evidence="15">
    <location>
        <begin position="131"/>
        <end position="265"/>
    </location>
</feature>
<evidence type="ECO:0000256" key="9">
    <source>
        <dbReference type="ARBA" id="ARBA00037922"/>
    </source>
</evidence>
<evidence type="ECO:0000256" key="3">
    <source>
        <dbReference type="ARBA" id="ARBA00022605"/>
    </source>
</evidence>